<dbReference type="RefSeq" id="WP_063180507.1">
    <property type="nucleotide sequence ID" value="NZ_LQRA01000049.1"/>
</dbReference>
<dbReference type="STRING" id="1007103.GCA_000213315_05738"/>
<dbReference type="InterPro" id="IPR036457">
    <property type="entry name" value="PPM-type-like_dom_sf"/>
</dbReference>
<dbReference type="SUPFAM" id="SSF81606">
    <property type="entry name" value="PP2C-like"/>
    <property type="match status" value="1"/>
</dbReference>
<dbReference type="EMBL" id="LQRA01000049">
    <property type="protein sequence ID" value="KZE80046.1"/>
    <property type="molecule type" value="Genomic_DNA"/>
</dbReference>
<sequence length="299" mass="33138">MKPTIAVHFQYGSATHTGWFRTINEDRSLLRVGQTVKGVPYAAAALADGIGGSEDGAQASELAIRRLKEWLDDAKVPALLSTGDSLTRLEREAEAWFLTVHQELVEIGRGSGGRLGTTLTLLLLTDAVYFIAHVGDCRIYRLSPTGRCKRLTRDHTWVSAQVRRGRMSARRARSHPKRNVLLHSLGMGEQPEVYIRSGYYAPGTLFLLSSDGFHDRFLPRSIAALLCTANGKGSDLQEMCDLLLTKALQRKSDDNISVVLLKPVSGRKNAKERLRLQCGLWLHRLYRSGRKLLSSLSSG</sequence>
<dbReference type="Pfam" id="PF13672">
    <property type="entry name" value="PP2C_2"/>
    <property type="match status" value="1"/>
</dbReference>
<reference evidence="3" key="1">
    <citation type="submission" date="2016-01" db="EMBL/GenBank/DDBJ databases">
        <title>Draft genome of Chromobacterium sp. F49.</title>
        <authorList>
            <person name="Hong K.W."/>
        </authorList>
    </citation>
    <scope>NUCLEOTIDE SEQUENCE [LARGE SCALE GENOMIC DNA]</scope>
    <source>
        <strain evidence="3">M63</strain>
    </source>
</reference>
<dbReference type="eggNOG" id="COG0631">
    <property type="taxonomic scope" value="Bacteria"/>
</dbReference>
<evidence type="ECO:0000259" key="1">
    <source>
        <dbReference type="PROSITE" id="PS51746"/>
    </source>
</evidence>
<dbReference type="InterPro" id="IPR001932">
    <property type="entry name" value="PPM-type_phosphatase-like_dom"/>
</dbReference>
<name>A0A161U490_9BACL</name>
<dbReference type="CDD" id="cd00143">
    <property type="entry name" value="PP2Cc"/>
    <property type="match status" value="1"/>
</dbReference>
<dbReference type="SMART" id="SM00332">
    <property type="entry name" value="PP2Cc"/>
    <property type="match status" value="1"/>
</dbReference>
<comment type="caution">
    <text evidence="2">The sequence shown here is derived from an EMBL/GenBank/DDBJ whole genome shotgun (WGS) entry which is preliminary data.</text>
</comment>
<dbReference type="AlphaFoldDB" id="A0A161U490"/>
<proteinExistence type="predicted"/>
<evidence type="ECO:0000313" key="3">
    <source>
        <dbReference type="Proteomes" id="UP000076563"/>
    </source>
</evidence>
<gene>
    <name evidence="2" type="ORF">AV654_13690</name>
</gene>
<dbReference type="PROSITE" id="PS51746">
    <property type="entry name" value="PPM_2"/>
    <property type="match status" value="1"/>
</dbReference>
<dbReference type="Gene3D" id="3.60.40.10">
    <property type="entry name" value="PPM-type phosphatase domain"/>
    <property type="match status" value="1"/>
</dbReference>
<protein>
    <recommendedName>
        <fullName evidence="1">PPM-type phosphatase domain-containing protein</fullName>
    </recommendedName>
</protein>
<dbReference type="Proteomes" id="UP000076563">
    <property type="component" value="Unassembled WGS sequence"/>
</dbReference>
<organism evidence="2 3">
    <name type="scientific">Paenibacillus elgii</name>
    <dbReference type="NCBI Taxonomy" id="189691"/>
    <lineage>
        <taxon>Bacteria</taxon>
        <taxon>Bacillati</taxon>
        <taxon>Bacillota</taxon>
        <taxon>Bacilli</taxon>
        <taxon>Bacillales</taxon>
        <taxon>Paenibacillaceae</taxon>
        <taxon>Paenibacillus</taxon>
    </lineage>
</organism>
<evidence type="ECO:0000313" key="2">
    <source>
        <dbReference type="EMBL" id="KZE80046.1"/>
    </source>
</evidence>
<keyword evidence="3" id="KW-1185">Reference proteome</keyword>
<accession>A0A161U490</accession>
<dbReference type="SMART" id="SM00331">
    <property type="entry name" value="PP2C_SIG"/>
    <property type="match status" value="1"/>
</dbReference>
<feature type="domain" description="PPM-type phosphatase" evidence="1">
    <location>
        <begin position="10"/>
        <end position="263"/>
    </location>
</feature>
<dbReference type="OrthoDB" id="9801841at2"/>